<dbReference type="InterPro" id="IPR027417">
    <property type="entry name" value="P-loop_NTPase"/>
</dbReference>
<dbReference type="PROSITE" id="PS00211">
    <property type="entry name" value="ABC_TRANSPORTER_1"/>
    <property type="match status" value="1"/>
</dbReference>
<keyword evidence="5" id="KW-0547">Nucleotide-binding</keyword>
<organism evidence="13">
    <name type="scientific">Eremomyces bilateralis CBS 781.70</name>
    <dbReference type="NCBI Taxonomy" id="1392243"/>
    <lineage>
        <taxon>Eukaryota</taxon>
        <taxon>Fungi</taxon>
        <taxon>Dikarya</taxon>
        <taxon>Ascomycota</taxon>
        <taxon>Pezizomycotina</taxon>
        <taxon>Dothideomycetes</taxon>
        <taxon>Dothideomycetes incertae sedis</taxon>
        <taxon>Eremomycetales</taxon>
        <taxon>Eremomycetaceae</taxon>
        <taxon>Eremomyces</taxon>
    </lineage>
</organism>
<dbReference type="InterPro" id="IPR011527">
    <property type="entry name" value="ABC1_TM_dom"/>
</dbReference>
<dbReference type="GO" id="GO:0015421">
    <property type="term" value="F:ABC-type oligopeptide transporter activity"/>
    <property type="evidence" value="ECO:0007669"/>
    <property type="project" value="TreeGrafter"/>
</dbReference>
<evidence type="ECO:0000259" key="12">
    <source>
        <dbReference type="PROSITE" id="PS50929"/>
    </source>
</evidence>
<keyword evidence="6" id="KW-0067">ATP-binding</keyword>
<dbReference type="OrthoDB" id="6500128at2759"/>
<feature type="compositionally biased region" description="Polar residues" evidence="9">
    <location>
        <begin position="973"/>
        <end position="985"/>
    </location>
</feature>
<dbReference type="EMBL" id="ML975166">
    <property type="protein sequence ID" value="KAF1810436.1"/>
    <property type="molecule type" value="Genomic_DNA"/>
</dbReference>
<keyword evidence="7 10" id="KW-1133">Transmembrane helix</keyword>
<accession>A0A6G1FXP0</accession>
<evidence type="ECO:0000256" key="9">
    <source>
        <dbReference type="SAM" id="MobiDB-lite"/>
    </source>
</evidence>
<evidence type="ECO:0000313" key="13">
    <source>
        <dbReference type="EMBL" id="KAF1810436.1"/>
    </source>
</evidence>
<dbReference type="InterPro" id="IPR003593">
    <property type="entry name" value="AAA+_ATPase"/>
</dbReference>
<dbReference type="Gene3D" id="1.20.1560.10">
    <property type="entry name" value="ABC transporter type 1, transmembrane domain"/>
    <property type="match status" value="1"/>
</dbReference>
<dbReference type="InterPro" id="IPR003439">
    <property type="entry name" value="ABC_transporter-like_ATP-bd"/>
</dbReference>
<evidence type="ECO:0000256" key="5">
    <source>
        <dbReference type="ARBA" id="ARBA00022741"/>
    </source>
</evidence>
<feature type="domain" description="ABC transporter" evidence="11">
    <location>
        <begin position="46"/>
        <end position="285"/>
    </location>
</feature>
<dbReference type="InterPro" id="IPR036640">
    <property type="entry name" value="ABC1_TM_sf"/>
</dbReference>
<dbReference type="GO" id="GO:0016887">
    <property type="term" value="F:ATP hydrolysis activity"/>
    <property type="evidence" value="ECO:0007669"/>
    <property type="project" value="InterPro"/>
</dbReference>
<feature type="transmembrane region" description="Helical" evidence="10">
    <location>
        <begin position="493"/>
        <end position="512"/>
    </location>
</feature>
<feature type="region of interest" description="Disordered" evidence="9">
    <location>
        <begin position="967"/>
        <end position="991"/>
    </location>
</feature>
<dbReference type="RefSeq" id="XP_033532067.1">
    <property type="nucleotide sequence ID" value="XM_033679937.1"/>
</dbReference>
<dbReference type="InterPro" id="IPR017871">
    <property type="entry name" value="ABC_transporter-like_CS"/>
</dbReference>
<dbReference type="GO" id="GO:0005743">
    <property type="term" value="C:mitochondrial inner membrane"/>
    <property type="evidence" value="ECO:0007669"/>
    <property type="project" value="TreeGrafter"/>
</dbReference>
<dbReference type="CDD" id="cd18578">
    <property type="entry name" value="ABC_6TM_Pgp_ABCB1_D2_like"/>
    <property type="match status" value="1"/>
</dbReference>
<keyword evidence="4 10" id="KW-0812">Transmembrane</keyword>
<evidence type="ECO:0000256" key="7">
    <source>
        <dbReference type="ARBA" id="ARBA00022989"/>
    </source>
</evidence>
<dbReference type="GO" id="GO:0090374">
    <property type="term" value="P:oligopeptide export from mitochondrion"/>
    <property type="evidence" value="ECO:0007669"/>
    <property type="project" value="TreeGrafter"/>
</dbReference>
<evidence type="ECO:0000256" key="1">
    <source>
        <dbReference type="ARBA" id="ARBA00004141"/>
    </source>
</evidence>
<dbReference type="InterPro" id="IPR039421">
    <property type="entry name" value="Type_1_exporter"/>
</dbReference>
<evidence type="ECO:0000313" key="14">
    <source>
        <dbReference type="Proteomes" id="UP000504638"/>
    </source>
</evidence>
<dbReference type="Proteomes" id="UP000504638">
    <property type="component" value="Unplaced"/>
</dbReference>
<feature type="transmembrane region" description="Helical" evidence="10">
    <location>
        <begin position="709"/>
        <end position="733"/>
    </location>
</feature>
<dbReference type="SMART" id="SM00382">
    <property type="entry name" value="AAA"/>
    <property type="match status" value="2"/>
</dbReference>
<feature type="transmembrane region" description="Helical" evidence="10">
    <location>
        <begin position="670"/>
        <end position="697"/>
    </location>
</feature>
<dbReference type="SUPFAM" id="SSF90123">
    <property type="entry name" value="ABC transporter transmembrane region"/>
    <property type="match status" value="1"/>
</dbReference>
<feature type="transmembrane region" description="Helical" evidence="10">
    <location>
        <begin position="570"/>
        <end position="589"/>
    </location>
</feature>
<dbReference type="Pfam" id="PF00664">
    <property type="entry name" value="ABC_membrane"/>
    <property type="match status" value="1"/>
</dbReference>
<evidence type="ECO:0000256" key="4">
    <source>
        <dbReference type="ARBA" id="ARBA00022692"/>
    </source>
</evidence>
<dbReference type="FunFam" id="3.40.50.300:FF:001471">
    <property type="entry name" value="P-loop containing nucleoside triphosphate hydrolase protein"/>
    <property type="match status" value="1"/>
</dbReference>
<dbReference type="Gene3D" id="3.40.50.300">
    <property type="entry name" value="P-loop containing nucleotide triphosphate hydrolases"/>
    <property type="match status" value="2"/>
</dbReference>
<gene>
    <name evidence="13 15" type="ORF">P152DRAFT_460564</name>
</gene>
<keyword evidence="3" id="KW-0813">Transport</keyword>
<evidence type="ECO:0000256" key="10">
    <source>
        <dbReference type="SAM" id="Phobius"/>
    </source>
</evidence>
<dbReference type="GeneID" id="54420507"/>
<evidence type="ECO:0000256" key="3">
    <source>
        <dbReference type="ARBA" id="ARBA00022448"/>
    </source>
</evidence>
<reference evidence="15" key="3">
    <citation type="submission" date="2025-04" db="UniProtKB">
        <authorList>
            <consortium name="RefSeq"/>
        </authorList>
    </citation>
    <scope>IDENTIFICATION</scope>
    <source>
        <strain evidence="15">CBS 781.70</strain>
    </source>
</reference>
<evidence type="ECO:0000313" key="15">
    <source>
        <dbReference type="RefSeq" id="XP_033532067.1"/>
    </source>
</evidence>
<dbReference type="FunFam" id="3.40.50.300:FF:000604">
    <property type="entry name" value="ABC transporter B family member 28"/>
    <property type="match status" value="1"/>
</dbReference>
<dbReference type="GO" id="GO:0005524">
    <property type="term" value="F:ATP binding"/>
    <property type="evidence" value="ECO:0007669"/>
    <property type="project" value="UniProtKB-KW"/>
</dbReference>
<dbReference type="Pfam" id="PF00005">
    <property type="entry name" value="ABC_tran"/>
    <property type="match status" value="2"/>
</dbReference>
<dbReference type="PROSITE" id="PS50929">
    <property type="entry name" value="ABC_TM1F"/>
    <property type="match status" value="1"/>
</dbReference>
<feature type="domain" description="ABC transporter" evidence="11">
    <location>
        <begin position="771"/>
        <end position="1042"/>
    </location>
</feature>
<protein>
    <submittedName>
        <fullName evidence="13 15">P-loop containing nucleoside triphosphate hydrolase protein</fullName>
    </submittedName>
</protein>
<dbReference type="PANTHER" id="PTHR43394">
    <property type="entry name" value="ATP-DEPENDENT PERMEASE MDL1, MITOCHONDRIAL"/>
    <property type="match status" value="1"/>
</dbReference>
<dbReference type="PROSITE" id="PS50893">
    <property type="entry name" value="ABC_TRANSPORTER_2"/>
    <property type="match status" value="2"/>
</dbReference>
<dbReference type="AlphaFoldDB" id="A0A6G1FXP0"/>
<proteinExistence type="inferred from homology"/>
<reference evidence="13 15" key="1">
    <citation type="submission" date="2020-01" db="EMBL/GenBank/DDBJ databases">
        <authorList>
            <consortium name="DOE Joint Genome Institute"/>
            <person name="Haridas S."/>
            <person name="Albert R."/>
            <person name="Binder M."/>
            <person name="Bloem J."/>
            <person name="Labutti K."/>
            <person name="Salamov A."/>
            <person name="Andreopoulos B."/>
            <person name="Baker S.E."/>
            <person name="Barry K."/>
            <person name="Bills G."/>
            <person name="Bluhm B.H."/>
            <person name="Cannon C."/>
            <person name="Castanera R."/>
            <person name="Culley D.E."/>
            <person name="Daum C."/>
            <person name="Ezra D."/>
            <person name="Gonzalez J.B."/>
            <person name="Henrissat B."/>
            <person name="Kuo A."/>
            <person name="Liang C."/>
            <person name="Lipzen A."/>
            <person name="Lutzoni F."/>
            <person name="Magnuson J."/>
            <person name="Mondo S."/>
            <person name="Nolan M."/>
            <person name="Ohm R."/>
            <person name="Pangilinan J."/>
            <person name="Park H.-J."/>
            <person name="Ramirez L."/>
            <person name="Alfaro M."/>
            <person name="Sun H."/>
            <person name="Tritt A."/>
            <person name="Yoshinaga Y."/>
            <person name="Zwiers L.-H."/>
            <person name="Turgeon B.G."/>
            <person name="Goodwin S.B."/>
            <person name="Spatafora J.W."/>
            <person name="Crous P.W."/>
            <person name="Grigoriev I.V."/>
        </authorList>
    </citation>
    <scope>NUCLEOTIDE SEQUENCE</scope>
    <source>
        <strain evidence="13 15">CBS 781.70</strain>
    </source>
</reference>
<sequence length="1046" mass="115179">MPIMIMFEKGKVAAVRLCLALDQTFIRGRRMERGGDVRLERCVGDIEFKKVAFAYPTRPEQMALRDASLFFPAGEMTFVIGKSGSGKSTLGQLLAGFYYPSKGDILLDGHGFETLDMNGVRENITLVQQESILFSGTIRENIALGSRSFPTVDDGEVQDAVAFSLLDGTIRDMAKGLETPVGLKGNTLSGGQRQRMAIARARLRDTPILILDESTSALDYINRSLIMDSIRKWRRGKTTIVITHDISQILPEDYVYVMKSGEVVQEGFRKSLSDQRETHFQEFLQPEPEPADVFVHTTETGSALSGEIDLYYDEDGAEQSMVPSFFTGRFGNSPNRDSMRLPPIVSPFWKLMPPINQSEPGSHTSAFALPERASVFFGAIDRPEILDQFLERTENVAANGRKNSVALGILGSPRQGAKMEPEKRKVKETPKKLSHILKTVWPRLPWHGRVSLVLAVVATVTYSAATPVFAFVFSKLLATYFDPSNLQAQARTYSLSIIGIAVGDVIALFCMYSQFHRVGQLWVNQIRIDAMKRILAQPRDFFDQEEYSVSKLTECLDNRAEEMQYIISRFVGNILVVTVMMSIAVVWSMTTNWKLTLVAVATAPIIYGVSSKFTKMNGFHDRKCNDASEWAASIFLETFSNIKTIRSLTIEGHFEDKYIRETKRIFRKGVFRAISGGCFFGLSESSFIYVTALIFHYSGVLVNSQGAPVAGILQVITLLLFSLTNIQMIIAFIPQLSEARDAATRLLKLSELPTTSHEDEGSTRISSIGDIHFSRLNFRYPSQPSQPILQDLSLVLPSGTCTALVGASGSGKSTVASLLVKLYTTHTAASSSGNITLSGRDIFRLHTPTLRNLITIVPQTPVLFPVSLADNIAYGIHPTSHLASLASIREAAEAAGIHEFISSLPQGYDTLVGDGGMGLSGGQAQRVAIARAIARHPRVLVLDEATASLDMESAGIIRDTVKRLIGEGPGSARRSSNGWRTATSGRSGGRDEEMTVLIITHAREMMSVADQIVMLEKGQVVEEGGFEELKARNGWFAKLLQGERGE</sequence>
<dbReference type="SUPFAM" id="SSF52540">
    <property type="entry name" value="P-loop containing nucleoside triphosphate hydrolases"/>
    <property type="match status" value="2"/>
</dbReference>
<comment type="subcellular location">
    <subcellularLocation>
        <location evidence="1">Membrane</location>
        <topology evidence="1">Multi-pass membrane protein</topology>
    </subcellularLocation>
</comment>
<keyword evidence="8 10" id="KW-0472">Membrane</keyword>
<comment type="similarity">
    <text evidence="2">Belongs to the ABC transporter superfamily. ABCB family. Multidrug resistance exporter (TC 3.A.1.201) subfamily.</text>
</comment>
<evidence type="ECO:0000256" key="8">
    <source>
        <dbReference type="ARBA" id="ARBA00023136"/>
    </source>
</evidence>
<keyword evidence="13 15" id="KW-0378">Hydrolase</keyword>
<name>A0A6G1FXP0_9PEZI</name>
<evidence type="ECO:0000256" key="2">
    <source>
        <dbReference type="ARBA" id="ARBA00007577"/>
    </source>
</evidence>
<evidence type="ECO:0000256" key="6">
    <source>
        <dbReference type="ARBA" id="ARBA00022840"/>
    </source>
</evidence>
<keyword evidence="14" id="KW-1185">Reference proteome</keyword>
<evidence type="ECO:0000259" key="11">
    <source>
        <dbReference type="PROSITE" id="PS50893"/>
    </source>
</evidence>
<feature type="domain" description="ABC transmembrane type-1" evidence="12">
    <location>
        <begin position="453"/>
        <end position="738"/>
    </location>
</feature>
<dbReference type="PANTHER" id="PTHR43394:SF27">
    <property type="entry name" value="ATP-DEPENDENT TRANSLOCASE ABCB1-LIKE"/>
    <property type="match status" value="1"/>
</dbReference>
<feature type="transmembrane region" description="Helical" evidence="10">
    <location>
        <begin position="452"/>
        <end position="473"/>
    </location>
</feature>
<reference evidence="15" key="2">
    <citation type="submission" date="2020-04" db="EMBL/GenBank/DDBJ databases">
        <authorList>
            <consortium name="NCBI Genome Project"/>
        </authorList>
    </citation>
    <scope>NUCLEOTIDE SEQUENCE</scope>
    <source>
        <strain evidence="15">CBS 781.70</strain>
    </source>
</reference>